<reference evidence="2" key="1">
    <citation type="journal article" date="2023" name="Mol. Phylogenet. Evol.">
        <title>Genome-scale phylogeny and comparative genomics of the fungal order Sordariales.</title>
        <authorList>
            <person name="Hensen N."/>
            <person name="Bonometti L."/>
            <person name="Westerberg I."/>
            <person name="Brannstrom I.O."/>
            <person name="Guillou S."/>
            <person name="Cros-Aarteil S."/>
            <person name="Calhoun S."/>
            <person name="Haridas S."/>
            <person name="Kuo A."/>
            <person name="Mondo S."/>
            <person name="Pangilinan J."/>
            <person name="Riley R."/>
            <person name="LaButti K."/>
            <person name="Andreopoulos B."/>
            <person name="Lipzen A."/>
            <person name="Chen C."/>
            <person name="Yan M."/>
            <person name="Daum C."/>
            <person name="Ng V."/>
            <person name="Clum A."/>
            <person name="Steindorff A."/>
            <person name="Ohm R.A."/>
            <person name="Martin F."/>
            <person name="Silar P."/>
            <person name="Natvig D.O."/>
            <person name="Lalanne C."/>
            <person name="Gautier V."/>
            <person name="Ament-Velasquez S.L."/>
            <person name="Kruys A."/>
            <person name="Hutchinson M.I."/>
            <person name="Powell A.J."/>
            <person name="Barry K."/>
            <person name="Miller A.N."/>
            <person name="Grigoriev I.V."/>
            <person name="Debuchy R."/>
            <person name="Gladieux P."/>
            <person name="Hiltunen Thoren M."/>
            <person name="Johannesson H."/>
        </authorList>
    </citation>
    <scope>NUCLEOTIDE SEQUENCE</scope>
    <source>
        <strain evidence="2">CBS 757.83</strain>
    </source>
</reference>
<dbReference type="AlphaFoldDB" id="A0AAN6SY83"/>
<evidence type="ECO:0000313" key="3">
    <source>
        <dbReference type="Proteomes" id="UP001305647"/>
    </source>
</evidence>
<feature type="compositionally biased region" description="Polar residues" evidence="1">
    <location>
        <begin position="29"/>
        <end position="41"/>
    </location>
</feature>
<evidence type="ECO:0000313" key="2">
    <source>
        <dbReference type="EMBL" id="KAK4098215.1"/>
    </source>
</evidence>
<feature type="compositionally biased region" description="Basic and acidic residues" evidence="1">
    <location>
        <begin position="164"/>
        <end position="173"/>
    </location>
</feature>
<organism evidence="2 3">
    <name type="scientific">Parathielavia hyrcaniae</name>
    <dbReference type="NCBI Taxonomy" id="113614"/>
    <lineage>
        <taxon>Eukaryota</taxon>
        <taxon>Fungi</taxon>
        <taxon>Dikarya</taxon>
        <taxon>Ascomycota</taxon>
        <taxon>Pezizomycotina</taxon>
        <taxon>Sordariomycetes</taxon>
        <taxon>Sordariomycetidae</taxon>
        <taxon>Sordariales</taxon>
        <taxon>Chaetomiaceae</taxon>
        <taxon>Parathielavia</taxon>
    </lineage>
</organism>
<dbReference type="Proteomes" id="UP001305647">
    <property type="component" value="Unassembled WGS sequence"/>
</dbReference>
<sequence length="208" mass="23436">MNATRQFLSTYLDRWTTTTPSSDIRCPYQNTPSHLITSNPIATAGSKTKRSERRGAHGRHVSIPEMSSLLALLPASMNARLLEHILALTKRHGVRRRQSQKKAGPEGRTKAPKPGKQEGERQTNLFHTPTHHTPIPQQRPVSRTNKSRSIRIPCRPAAPQNEPNLHRPTDRPNRLNPTGTNPTTQRFACHAPELLPECLPNQTRQFPK</sequence>
<evidence type="ECO:0000256" key="1">
    <source>
        <dbReference type="SAM" id="MobiDB-lite"/>
    </source>
</evidence>
<name>A0AAN6SY83_9PEZI</name>
<feature type="region of interest" description="Disordered" evidence="1">
    <location>
        <begin position="29"/>
        <end position="60"/>
    </location>
</feature>
<accession>A0AAN6SY83</accession>
<gene>
    <name evidence="2" type="ORF">N658DRAFT_227953</name>
</gene>
<feature type="compositionally biased region" description="Polar residues" evidence="1">
    <location>
        <begin position="175"/>
        <end position="186"/>
    </location>
</feature>
<protein>
    <submittedName>
        <fullName evidence="2">Uncharacterized protein</fullName>
    </submittedName>
</protein>
<feature type="compositionally biased region" description="Polar residues" evidence="1">
    <location>
        <begin position="135"/>
        <end position="144"/>
    </location>
</feature>
<feature type="compositionally biased region" description="Basic residues" evidence="1">
    <location>
        <begin position="47"/>
        <end position="60"/>
    </location>
</feature>
<proteinExistence type="predicted"/>
<reference evidence="2" key="2">
    <citation type="submission" date="2023-05" db="EMBL/GenBank/DDBJ databases">
        <authorList>
            <consortium name="Lawrence Berkeley National Laboratory"/>
            <person name="Steindorff A."/>
            <person name="Hensen N."/>
            <person name="Bonometti L."/>
            <person name="Westerberg I."/>
            <person name="Brannstrom I.O."/>
            <person name="Guillou S."/>
            <person name="Cros-Aarteil S."/>
            <person name="Calhoun S."/>
            <person name="Haridas S."/>
            <person name="Kuo A."/>
            <person name="Mondo S."/>
            <person name="Pangilinan J."/>
            <person name="Riley R."/>
            <person name="Labutti K."/>
            <person name="Andreopoulos B."/>
            <person name="Lipzen A."/>
            <person name="Chen C."/>
            <person name="Yanf M."/>
            <person name="Daum C."/>
            <person name="Ng V."/>
            <person name="Clum A."/>
            <person name="Ohm R."/>
            <person name="Martin F."/>
            <person name="Silar P."/>
            <person name="Natvig D."/>
            <person name="Lalanne C."/>
            <person name="Gautier V."/>
            <person name="Ament-Velasquez S.L."/>
            <person name="Kruys A."/>
            <person name="Hutchinson M.I."/>
            <person name="Powell A.J."/>
            <person name="Barry K."/>
            <person name="Miller A.N."/>
            <person name="Grigoriev I.V."/>
            <person name="Debuchy R."/>
            <person name="Gladieux P."/>
            <person name="Thoren M.H."/>
            <person name="Johannesson H."/>
        </authorList>
    </citation>
    <scope>NUCLEOTIDE SEQUENCE</scope>
    <source>
        <strain evidence="2">CBS 757.83</strain>
    </source>
</reference>
<feature type="compositionally biased region" description="Basic and acidic residues" evidence="1">
    <location>
        <begin position="103"/>
        <end position="121"/>
    </location>
</feature>
<dbReference type="EMBL" id="MU863661">
    <property type="protein sequence ID" value="KAK4098215.1"/>
    <property type="molecule type" value="Genomic_DNA"/>
</dbReference>
<keyword evidence="3" id="KW-1185">Reference proteome</keyword>
<feature type="region of interest" description="Disordered" evidence="1">
    <location>
        <begin position="92"/>
        <end position="208"/>
    </location>
</feature>
<comment type="caution">
    <text evidence="2">The sequence shown here is derived from an EMBL/GenBank/DDBJ whole genome shotgun (WGS) entry which is preliminary data.</text>
</comment>